<dbReference type="Proteomes" id="UP000642125">
    <property type="component" value="Unassembled WGS sequence"/>
</dbReference>
<name>A0A919PBF2_9CELL</name>
<evidence type="ECO:0000259" key="9">
    <source>
        <dbReference type="PROSITE" id="PS50885"/>
    </source>
</evidence>
<dbReference type="CDD" id="cd06225">
    <property type="entry name" value="HAMP"/>
    <property type="match status" value="1"/>
</dbReference>
<dbReference type="InterPro" id="IPR004089">
    <property type="entry name" value="MCPsignal_dom"/>
</dbReference>
<evidence type="ECO:0000313" key="11">
    <source>
        <dbReference type="Proteomes" id="UP000642125"/>
    </source>
</evidence>
<dbReference type="Pfam" id="PF00015">
    <property type="entry name" value="MCPsignal"/>
    <property type="match status" value="1"/>
</dbReference>
<proteinExistence type="inferred from homology"/>
<dbReference type="PANTHER" id="PTHR32089:SF112">
    <property type="entry name" value="LYSOZYME-LIKE PROTEIN-RELATED"/>
    <property type="match status" value="1"/>
</dbReference>
<dbReference type="InterPro" id="IPR029151">
    <property type="entry name" value="Sensor-like_sf"/>
</dbReference>
<evidence type="ECO:0000256" key="6">
    <source>
        <dbReference type="SAM" id="MobiDB-lite"/>
    </source>
</evidence>
<dbReference type="RefSeq" id="WP_203669991.1">
    <property type="nucleotide sequence ID" value="NZ_BONO01000031.1"/>
</dbReference>
<dbReference type="SUPFAM" id="SSF103190">
    <property type="entry name" value="Sensory domain-like"/>
    <property type="match status" value="1"/>
</dbReference>
<comment type="caution">
    <text evidence="10">The sequence shown here is derived from an EMBL/GenBank/DDBJ whole genome shotgun (WGS) entry which is preliminary data.</text>
</comment>
<evidence type="ECO:0000256" key="4">
    <source>
        <dbReference type="ARBA" id="ARBA00029447"/>
    </source>
</evidence>
<evidence type="ECO:0000313" key="10">
    <source>
        <dbReference type="EMBL" id="GIG37920.1"/>
    </source>
</evidence>
<evidence type="ECO:0000256" key="7">
    <source>
        <dbReference type="SAM" id="Phobius"/>
    </source>
</evidence>
<dbReference type="PROSITE" id="PS50111">
    <property type="entry name" value="CHEMOTAXIS_TRANSDUC_2"/>
    <property type="match status" value="1"/>
</dbReference>
<feature type="transmembrane region" description="Helical" evidence="7">
    <location>
        <begin position="360"/>
        <end position="382"/>
    </location>
</feature>
<dbReference type="InterPro" id="IPR004090">
    <property type="entry name" value="Chemotax_Me-accpt_rcpt"/>
</dbReference>
<gene>
    <name evidence="10" type="ORF">Cpa01nite_33010</name>
</gene>
<organism evidence="10 11">
    <name type="scientific">Cellulomonas pakistanensis</name>
    <dbReference type="NCBI Taxonomy" id="992287"/>
    <lineage>
        <taxon>Bacteria</taxon>
        <taxon>Bacillati</taxon>
        <taxon>Actinomycetota</taxon>
        <taxon>Actinomycetes</taxon>
        <taxon>Micrococcales</taxon>
        <taxon>Cellulomonadaceae</taxon>
        <taxon>Cellulomonas</taxon>
    </lineage>
</organism>
<feature type="region of interest" description="Disordered" evidence="6">
    <location>
        <begin position="446"/>
        <end position="467"/>
    </location>
</feature>
<dbReference type="InterPro" id="IPR003660">
    <property type="entry name" value="HAMP_dom"/>
</dbReference>
<evidence type="ECO:0000256" key="5">
    <source>
        <dbReference type="PROSITE-ProRule" id="PRU00284"/>
    </source>
</evidence>
<comment type="similarity">
    <text evidence="4">Belongs to the methyl-accepting chemotaxis (MCP) protein family.</text>
</comment>
<dbReference type="GO" id="GO:0007165">
    <property type="term" value="P:signal transduction"/>
    <property type="evidence" value="ECO:0007669"/>
    <property type="project" value="UniProtKB-KW"/>
</dbReference>
<dbReference type="GO" id="GO:0004888">
    <property type="term" value="F:transmembrane signaling receptor activity"/>
    <property type="evidence" value="ECO:0007669"/>
    <property type="project" value="InterPro"/>
</dbReference>
<reference evidence="10" key="1">
    <citation type="submission" date="2021-01" db="EMBL/GenBank/DDBJ databases">
        <title>Whole genome shotgun sequence of Cellulomonas pakistanensis NBRC 110800.</title>
        <authorList>
            <person name="Komaki H."/>
            <person name="Tamura T."/>
        </authorList>
    </citation>
    <scope>NUCLEOTIDE SEQUENCE</scope>
    <source>
        <strain evidence="10">NBRC 110800</strain>
    </source>
</reference>
<protein>
    <submittedName>
        <fullName evidence="10">Methyl-accepting chemotaxis protein</fullName>
    </submittedName>
</protein>
<dbReference type="PANTHER" id="PTHR32089">
    <property type="entry name" value="METHYL-ACCEPTING CHEMOTAXIS PROTEIN MCPB"/>
    <property type="match status" value="1"/>
</dbReference>
<feature type="domain" description="HAMP" evidence="9">
    <location>
        <begin position="384"/>
        <end position="436"/>
    </location>
</feature>
<evidence type="ECO:0000256" key="1">
    <source>
        <dbReference type="ARBA" id="ARBA00022692"/>
    </source>
</evidence>
<evidence type="ECO:0000256" key="2">
    <source>
        <dbReference type="ARBA" id="ARBA00022989"/>
    </source>
</evidence>
<dbReference type="GO" id="GO:0006935">
    <property type="term" value="P:chemotaxis"/>
    <property type="evidence" value="ECO:0007669"/>
    <property type="project" value="InterPro"/>
</dbReference>
<dbReference type="Gene3D" id="1.10.287.950">
    <property type="entry name" value="Methyl-accepting chemotaxis protein"/>
    <property type="match status" value="1"/>
</dbReference>
<dbReference type="EMBL" id="BONO01000031">
    <property type="protein sequence ID" value="GIG37920.1"/>
    <property type="molecule type" value="Genomic_DNA"/>
</dbReference>
<keyword evidence="7" id="KW-0472">Membrane</keyword>
<evidence type="ECO:0000256" key="3">
    <source>
        <dbReference type="ARBA" id="ARBA00023224"/>
    </source>
</evidence>
<keyword evidence="2 7" id="KW-1133">Transmembrane helix</keyword>
<keyword evidence="11" id="KW-1185">Reference proteome</keyword>
<keyword evidence="3 5" id="KW-0807">Transducer</keyword>
<dbReference type="InterPro" id="IPR033462">
    <property type="entry name" value="Cache_3-Cache_2"/>
</dbReference>
<accession>A0A919PBF2</accession>
<dbReference type="Pfam" id="PF17201">
    <property type="entry name" value="Cache_3-Cache_2"/>
    <property type="match status" value="1"/>
</dbReference>
<dbReference type="PRINTS" id="PR00260">
    <property type="entry name" value="CHEMTRNSDUCR"/>
</dbReference>
<sequence length="710" mass="71951">MPLPRLRTSLRAQLVATGAGAVAVTAALLTAVGGWQVTGLASDAGDDVDRLMRDSMIQTTQQAVTMVETQVATVTDRMASSLRVAQQTFAQAGPVTFDGTERWTVTDQTTGATEEVDLPRLSVGGTWLGRTTDPATPVPVVDDITSLLDAPVTVFQRVNDEGDMLRVATSVTNADGARVIGTAIGARAADGSPNAVVAALLAGESYYGTATVVGQPYVTAYAPLMAGDEVVGGLFVGVPQTEVDAPLRAALAEVAVGEHGYLTVADADGQWVVPPPSAQAGDAVGSVDADGEAYATRLVEAAAELGADETATERVDLGDDGAATVQLARYAPWGWTVGAWGFDADLRAVSAELEDGAGTLMITLLVVGLVVAAFAVALVVWISGRVVGRVGRLTTALRRVADRDLSVEVRGEGRDEIGVMGSALGEAIDAMRAALTRMREGAEAVRSTAGRLDGSSGTLEEAAGRTVSRAEGAASSASVVSTEVQTVTAAMTEMRASIESVAQDVSAASGEAAQAVGITADAASAADRLAASTGQIAAVLDTVTTIANQTHLLALNASIEAARAGSAGAGFAVVAGEVKDLAQQTSNAIGTIAPVLEAVTRDAADVQASVGRISQAVTTVDGLQGAVSAVVEEQTATTSEIERNLVVAAESTTDIAGGAADVAQAAGQAFDGAAEVRQAVVTLGDVAAELARGAEEFTLNRPAPEYDLAR</sequence>
<dbReference type="SMART" id="SM00283">
    <property type="entry name" value="MA"/>
    <property type="match status" value="1"/>
</dbReference>
<feature type="domain" description="Methyl-accepting transducer" evidence="8">
    <location>
        <begin position="448"/>
        <end position="684"/>
    </location>
</feature>
<dbReference type="GO" id="GO:0016020">
    <property type="term" value="C:membrane"/>
    <property type="evidence" value="ECO:0007669"/>
    <property type="project" value="InterPro"/>
</dbReference>
<dbReference type="SUPFAM" id="SSF58104">
    <property type="entry name" value="Methyl-accepting chemotaxis protein (MCP) signaling domain"/>
    <property type="match status" value="1"/>
</dbReference>
<dbReference type="PROSITE" id="PS50885">
    <property type="entry name" value="HAMP"/>
    <property type="match status" value="1"/>
</dbReference>
<dbReference type="SMART" id="SM00304">
    <property type="entry name" value="HAMP"/>
    <property type="match status" value="1"/>
</dbReference>
<evidence type="ECO:0000259" key="8">
    <source>
        <dbReference type="PROSITE" id="PS50111"/>
    </source>
</evidence>
<dbReference type="AlphaFoldDB" id="A0A919PBF2"/>
<dbReference type="Pfam" id="PF00672">
    <property type="entry name" value="HAMP"/>
    <property type="match status" value="1"/>
</dbReference>
<keyword evidence="1 7" id="KW-0812">Transmembrane</keyword>